<dbReference type="Gene3D" id="2.30.110.10">
    <property type="entry name" value="Electron Transport, Fmn-binding Protein, Chain A"/>
    <property type="match status" value="1"/>
</dbReference>
<dbReference type="EMBL" id="FNDK01000001">
    <property type="protein sequence ID" value="SDG93469.1"/>
    <property type="molecule type" value="Genomic_DNA"/>
</dbReference>
<evidence type="ECO:0000313" key="3">
    <source>
        <dbReference type="Proteomes" id="UP000199163"/>
    </source>
</evidence>
<name>A0A1G7YAY8_9BACI</name>
<sequence>MANTVEPSLSSDLLRLLRRETFVSVATVREETGTPDVHAISWVYAKDAHTIFFSADSRSRIVRNLKVNDGVVISFIANGSTYAIRGRAAVEKEEMPNIPIKLALVKCVIEEVRDVMFYGAKMVSAPAFEKIYDLEAARKLDTQVMDELKRASSG</sequence>
<protein>
    <submittedName>
        <fullName evidence="2">Pyridoxamine 5'-phosphate oxidase</fullName>
    </submittedName>
</protein>
<keyword evidence="3" id="KW-1185">Reference proteome</keyword>
<feature type="domain" description="Pyridoxamine 5'-phosphate oxidase N-terminal" evidence="1">
    <location>
        <begin position="15"/>
        <end position="93"/>
    </location>
</feature>
<dbReference type="Pfam" id="PF01243">
    <property type="entry name" value="PNPOx_N"/>
    <property type="match status" value="1"/>
</dbReference>
<dbReference type="OrthoDB" id="2381603at2"/>
<accession>A0A1G7YAY8</accession>
<dbReference type="RefSeq" id="WP_091270184.1">
    <property type="nucleotide sequence ID" value="NZ_FNDK01000001.1"/>
</dbReference>
<dbReference type="NCBIfam" id="NF005232">
    <property type="entry name" value="PRK06733.1"/>
    <property type="match status" value="1"/>
</dbReference>
<evidence type="ECO:0000313" key="2">
    <source>
        <dbReference type="EMBL" id="SDG93469.1"/>
    </source>
</evidence>
<dbReference type="InterPro" id="IPR011576">
    <property type="entry name" value="Pyridox_Oxase_N"/>
</dbReference>
<gene>
    <name evidence="2" type="ORF">SAMN05192534_10161</name>
</gene>
<dbReference type="AlphaFoldDB" id="A0A1G7YAY8"/>
<dbReference type="Proteomes" id="UP000199163">
    <property type="component" value="Unassembled WGS sequence"/>
</dbReference>
<dbReference type="InterPro" id="IPR012349">
    <property type="entry name" value="Split_barrel_FMN-bd"/>
</dbReference>
<reference evidence="2 3" key="1">
    <citation type="submission" date="2016-10" db="EMBL/GenBank/DDBJ databases">
        <authorList>
            <person name="de Groot N.N."/>
        </authorList>
    </citation>
    <scope>NUCLEOTIDE SEQUENCE [LARGE SCALE GENOMIC DNA]</scope>
    <source>
        <strain evidence="2 3">DSM 21632</strain>
    </source>
</reference>
<proteinExistence type="predicted"/>
<dbReference type="SUPFAM" id="SSF50475">
    <property type="entry name" value="FMN-binding split barrel"/>
    <property type="match status" value="1"/>
</dbReference>
<organism evidence="2 3">
    <name type="scientific">Alteribacillus persepolensis</name>
    <dbReference type="NCBI Taxonomy" id="568899"/>
    <lineage>
        <taxon>Bacteria</taxon>
        <taxon>Bacillati</taxon>
        <taxon>Bacillota</taxon>
        <taxon>Bacilli</taxon>
        <taxon>Bacillales</taxon>
        <taxon>Bacillaceae</taxon>
        <taxon>Alteribacillus</taxon>
    </lineage>
</organism>
<evidence type="ECO:0000259" key="1">
    <source>
        <dbReference type="Pfam" id="PF01243"/>
    </source>
</evidence>
<dbReference type="STRING" id="568899.SAMN05192534_10161"/>